<accession>A0AAN6RHJ3</accession>
<feature type="domain" description="ABC transporter" evidence="11">
    <location>
        <begin position="935"/>
        <end position="1168"/>
    </location>
</feature>
<evidence type="ECO:0000256" key="3">
    <source>
        <dbReference type="ARBA" id="ARBA00022475"/>
    </source>
</evidence>
<feature type="transmembrane region" description="Helical" evidence="9">
    <location>
        <begin position="221"/>
        <end position="241"/>
    </location>
</feature>
<keyword evidence="5" id="KW-0547">Nucleotide-binding</keyword>
<dbReference type="Pfam" id="PF00005">
    <property type="entry name" value="ABC_tran"/>
    <property type="match status" value="2"/>
</dbReference>
<dbReference type="AlphaFoldDB" id="A0AAN6RHJ3"/>
<feature type="transmembrane region" description="Helical" evidence="9">
    <location>
        <begin position="840"/>
        <end position="863"/>
    </location>
</feature>
<dbReference type="GO" id="GO:0005886">
    <property type="term" value="C:plasma membrane"/>
    <property type="evidence" value="ECO:0007669"/>
    <property type="project" value="UniProtKB-SubCell"/>
</dbReference>
<dbReference type="InterPro" id="IPR027417">
    <property type="entry name" value="P-loop_NTPase"/>
</dbReference>
<dbReference type="PROSITE" id="PS00211">
    <property type="entry name" value="ABC_TRANSPORTER_1"/>
    <property type="match status" value="2"/>
</dbReference>
<feature type="transmembrane region" description="Helical" evidence="9">
    <location>
        <begin position="671"/>
        <end position="695"/>
    </location>
</feature>
<dbReference type="InterPro" id="IPR017871">
    <property type="entry name" value="ABC_transporter-like_CS"/>
</dbReference>
<feature type="chain" id="PRO_5042898546" evidence="10">
    <location>
        <begin position="18"/>
        <end position="1176"/>
    </location>
</feature>
<keyword evidence="6" id="KW-0067">ATP-binding</keyword>
<keyword evidence="4 9" id="KW-0812">Transmembrane</keyword>
<dbReference type="InterPro" id="IPR050173">
    <property type="entry name" value="ABC_transporter_C-like"/>
</dbReference>
<evidence type="ECO:0000256" key="8">
    <source>
        <dbReference type="ARBA" id="ARBA00023136"/>
    </source>
</evidence>
<feature type="domain" description="ABC transmembrane type-1" evidence="12">
    <location>
        <begin position="4"/>
        <end position="278"/>
    </location>
</feature>
<dbReference type="InterPro" id="IPR011527">
    <property type="entry name" value="ABC1_TM_dom"/>
</dbReference>
<dbReference type="SMART" id="SM00382">
    <property type="entry name" value="AAA"/>
    <property type="match status" value="2"/>
</dbReference>
<keyword evidence="8 9" id="KW-0472">Membrane</keyword>
<name>A0AAN6RHJ3_9PLEO</name>
<evidence type="ECO:0000256" key="1">
    <source>
        <dbReference type="ARBA" id="ARBA00004651"/>
    </source>
</evidence>
<keyword evidence="14" id="KW-1185">Reference proteome</keyword>
<feature type="domain" description="ABC transmembrane type-1" evidence="12">
    <location>
        <begin position="647"/>
        <end position="898"/>
    </location>
</feature>
<dbReference type="CDD" id="cd18580">
    <property type="entry name" value="ABC_6TM_ABCC_D2"/>
    <property type="match status" value="1"/>
</dbReference>
<evidence type="ECO:0000256" key="9">
    <source>
        <dbReference type="SAM" id="Phobius"/>
    </source>
</evidence>
<evidence type="ECO:0000313" key="14">
    <source>
        <dbReference type="Proteomes" id="UP001280581"/>
    </source>
</evidence>
<dbReference type="Pfam" id="PF00664">
    <property type="entry name" value="ABC_membrane"/>
    <property type="match status" value="1"/>
</dbReference>
<feature type="transmembrane region" description="Helical" evidence="9">
    <location>
        <begin position="621"/>
        <end position="651"/>
    </location>
</feature>
<dbReference type="InterPro" id="IPR003439">
    <property type="entry name" value="ABC_transporter-like_ATP-bd"/>
</dbReference>
<dbReference type="SUPFAM" id="SSF52540">
    <property type="entry name" value="P-loop containing nucleoside triphosphate hydrolases"/>
    <property type="match status" value="2"/>
</dbReference>
<dbReference type="Gene3D" id="1.20.1560.10">
    <property type="entry name" value="ABC transporter type 1, transmembrane domain"/>
    <property type="match status" value="2"/>
</dbReference>
<evidence type="ECO:0000256" key="5">
    <source>
        <dbReference type="ARBA" id="ARBA00022741"/>
    </source>
</evidence>
<dbReference type="PROSITE" id="PS50929">
    <property type="entry name" value="ABC_TM1F"/>
    <property type="match status" value="2"/>
</dbReference>
<evidence type="ECO:0000256" key="2">
    <source>
        <dbReference type="ARBA" id="ARBA00022448"/>
    </source>
</evidence>
<evidence type="ECO:0000259" key="12">
    <source>
        <dbReference type="PROSITE" id="PS50929"/>
    </source>
</evidence>
<feature type="domain" description="ABC transporter" evidence="11">
    <location>
        <begin position="345"/>
        <end position="572"/>
    </location>
</feature>
<evidence type="ECO:0000313" key="13">
    <source>
        <dbReference type="EMBL" id="KAK3208384.1"/>
    </source>
</evidence>
<feature type="signal peptide" evidence="10">
    <location>
        <begin position="1"/>
        <end position="17"/>
    </location>
</feature>
<dbReference type="GO" id="GO:0016887">
    <property type="term" value="F:ATP hydrolysis activity"/>
    <property type="evidence" value="ECO:0007669"/>
    <property type="project" value="InterPro"/>
</dbReference>
<dbReference type="Proteomes" id="UP001280581">
    <property type="component" value="Unassembled WGS sequence"/>
</dbReference>
<keyword evidence="2" id="KW-0813">Transport</keyword>
<keyword evidence="10" id="KW-0732">Signal</keyword>
<dbReference type="CDD" id="cd03250">
    <property type="entry name" value="ABCC_MRP_domain1"/>
    <property type="match status" value="1"/>
</dbReference>
<feature type="transmembrane region" description="Helical" evidence="9">
    <location>
        <begin position="33"/>
        <end position="56"/>
    </location>
</feature>
<dbReference type="InterPro" id="IPR044726">
    <property type="entry name" value="ABCC_6TM_D2"/>
</dbReference>
<evidence type="ECO:0000256" key="10">
    <source>
        <dbReference type="SAM" id="SignalP"/>
    </source>
</evidence>
<dbReference type="FunFam" id="1.20.1560.10:FF:000055">
    <property type="entry name" value="ABC multidrug transporter (Eurofung)"/>
    <property type="match status" value="1"/>
</dbReference>
<dbReference type="FunFam" id="1.20.1560.10:FF:000066">
    <property type="entry name" value="ABC multidrug transporter (Eurofung)"/>
    <property type="match status" value="1"/>
</dbReference>
<dbReference type="Gene3D" id="3.40.50.300">
    <property type="entry name" value="P-loop containing nucleotide triphosphate hydrolases"/>
    <property type="match status" value="2"/>
</dbReference>
<dbReference type="InterPro" id="IPR036640">
    <property type="entry name" value="ABC1_TM_sf"/>
</dbReference>
<sequence length="1176" mass="130529">MPRIALLAFTLCQPVLLKRLLQFLTSEHENVRIGYGLIGAYGAVYLGIGVSSALYWHRHYKFLVMLRGTLITTIFHKATELNLATRDSSSSVTLMSTDVERTIRGLLDLHEFWANVVQVGICTWLIQIEVGLACLVPVGVALIAFGTTVSLSTFTTSFQMKWVTKIEERIGFTTSILGAMRYIKISGLGPKVGPLLEQTRIHEVQAAGQFRLLSVVSSTMANIPLLISPVITFAVYTMIAVRHGTTLDAAKLFTTLSLLILLSEPLFNVFGGLIDFMSAIGCLRRIEAFLTKPSRVDKRRILQAHEDKTSHTPIDKIVPRKQKNDIHQESQSEIAHAADIEAPCLTIEGGYFGWAQDSEPTLKAVNINVPRGHFTIICGPVASGKSTLLKGILGELPLTNGTIRLSSHDVAFSEQSAWLTNTSIRNNIISVSTFDADLYAAVIHCCDLTSDLKMLPRGDRTIVGSKGFALSGGQKQRMGIARAVYARKELAIFDDVLSALDMATQDRVFRRLFGLKGLLSRLRTTAILATHAVRFLPHADHVIILGEGKVLEQGPYMKLTIAKDSAGVTTSESSENIVAEVSMDIEEDKKVPSIYTPNEREVQDAPLDKSRQLGDFEVYRYYFAALSWAVAAVFFMFQISWAFLSCFPTIWLKWWSDNNALHPNSRNAYYISIYAALQILGLLSSGLVTWWSFNIMATSTGVKLHEILARTVISAPMIFFSSTDSGSILTRFSQDIQLLDMSLPLALQVVVTNMLICIAQIGLIASASAWIAKYYLRTSRQIRLLDLEEKAPLYTQFLETLDGLATVRAFSWQKSYIEYNQELVDGSQKPFYLMYTIQRWLSLVLDLIIGSLAVLVVGIAVALRDSVSPGFTGVSLTQIISFTSYLKLMIMFWTQMETSIGAVARIRNFNADTPNENLPNESSKAPGHWPDKGRVHISNLSANYFKDVDTPVLSDINILIEPGQKIGICGRTGSGKSSLMLTLFRLLDLKSGKIEIDGIDISTIPRDTVRERLVSIAEEPLYLPGTIRDNLNLYGHKADDELIQVLKKAMIWDAVSIKGGLEAELDSAMFSHGQRQLFGISRALLRRDYKVLVLDEATSSVDSEMDTIIQDIIRAEFKDHTIISVAHRLEDILDFDRIAVMDAGKIVEYDSPSALMAKQSMFRALYDSSHRNSPGL</sequence>
<keyword evidence="3" id="KW-1003">Cell membrane</keyword>
<dbReference type="InterPro" id="IPR003593">
    <property type="entry name" value="AAA+_ATPase"/>
</dbReference>
<dbReference type="EMBL" id="WVTA01000007">
    <property type="protein sequence ID" value="KAK3208384.1"/>
    <property type="molecule type" value="Genomic_DNA"/>
</dbReference>
<proteinExistence type="predicted"/>
<evidence type="ECO:0000256" key="4">
    <source>
        <dbReference type="ARBA" id="ARBA00022692"/>
    </source>
</evidence>
<feature type="transmembrane region" description="Helical" evidence="9">
    <location>
        <begin position="749"/>
        <end position="772"/>
    </location>
</feature>
<feature type="transmembrane region" description="Helical" evidence="9">
    <location>
        <begin position="253"/>
        <end position="276"/>
    </location>
</feature>
<dbReference type="CDD" id="cd03244">
    <property type="entry name" value="ABCC_MRP_domain2"/>
    <property type="match status" value="1"/>
</dbReference>
<dbReference type="SUPFAM" id="SSF90123">
    <property type="entry name" value="ABC transporter transmembrane region"/>
    <property type="match status" value="2"/>
</dbReference>
<dbReference type="PANTHER" id="PTHR24223">
    <property type="entry name" value="ATP-BINDING CASSETTE SUB-FAMILY C"/>
    <property type="match status" value="1"/>
</dbReference>
<dbReference type="FunFam" id="3.40.50.300:FF:000838">
    <property type="entry name" value="ABC multidrug transporter (Eurofung)"/>
    <property type="match status" value="1"/>
</dbReference>
<comment type="subcellular location">
    <subcellularLocation>
        <location evidence="1">Cell membrane</location>
        <topology evidence="1">Multi-pass membrane protein</topology>
    </subcellularLocation>
</comment>
<dbReference type="GO" id="GO:0005524">
    <property type="term" value="F:ATP binding"/>
    <property type="evidence" value="ECO:0007669"/>
    <property type="project" value="UniProtKB-KW"/>
</dbReference>
<dbReference type="GO" id="GO:0140359">
    <property type="term" value="F:ABC-type transporter activity"/>
    <property type="evidence" value="ECO:0007669"/>
    <property type="project" value="InterPro"/>
</dbReference>
<protein>
    <submittedName>
        <fullName evidence="13">Uncharacterized protein</fullName>
    </submittedName>
</protein>
<organism evidence="13 14">
    <name type="scientific">Pseudopithomyces chartarum</name>
    <dbReference type="NCBI Taxonomy" id="1892770"/>
    <lineage>
        <taxon>Eukaryota</taxon>
        <taxon>Fungi</taxon>
        <taxon>Dikarya</taxon>
        <taxon>Ascomycota</taxon>
        <taxon>Pezizomycotina</taxon>
        <taxon>Dothideomycetes</taxon>
        <taxon>Pleosporomycetidae</taxon>
        <taxon>Pleosporales</taxon>
        <taxon>Massarineae</taxon>
        <taxon>Didymosphaeriaceae</taxon>
        <taxon>Pseudopithomyces</taxon>
    </lineage>
</organism>
<evidence type="ECO:0000256" key="6">
    <source>
        <dbReference type="ARBA" id="ARBA00022840"/>
    </source>
</evidence>
<comment type="caution">
    <text evidence="13">The sequence shown here is derived from an EMBL/GenBank/DDBJ whole genome shotgun (WGS) entry which is preliminary data.</text>
</comment>
<evidence type="ECO:0000259" key="11">
    <source>
        <dbReference type="PROSITE" id="PS50893"/>
    </source>
</evidence>
<gene>
    <name evidence="13" type="ORF">GRF29_77g580581</name>
</gene>
<evidence type="ECO:0000256" key="7">
    <source>
        <dbReference type="ARBA" id="ARBA00022989"/>
    </source>
</evidence>
<dbReference type="PROSITE" id="PS50893">
    <property type="entry name" value="ABC_TRANSPORTER_2"/>
    <property type="match status" value="2"/>
</dbReference>
<keyword evidence="7 9" id="KW-1133">Transmembrane helix</keyword>
<reference evidence="13 14" key="1">
    <citation type="submission" date="2021-02" db="EMBL/GenBank/DDBJ databases">
        <title>Genome assembly of Pseudopithomyces chartarum.</title>
        <authorList>
            <person name="Jauregui R."/>
            <person name="Singh J."/>
            <person name="Voisey C."/>
        </authorList>
    </citation>
    <scope>NUCLEOTIDE SEQUENCE [LARGE SCALE GENOMIC DNA]</scope>
    <source>
        <strain evidence="13 14">AGR01</strain>
    </source>
</reference>
<dbReference type="PANTHER" id="PTHR24223:SF399">
    <property type="entry name" value="ABC TRANSPORTER ATNG"/>
    <property type="match status" value="1"/>
</dbReference>